<evidence type="ECO:0000256" key="1">
    <source>
        <dbReference type="ARBA" id="ARBA00022448"/>
    </source>
</evidence>
<dbReference type="InterPro" id="IPR003439">
    <property type="entry name" value="ABC_transporter-like_ATP-bd"/>
</dbReference>
<dbReference type="Pfam" id="PF00005">
    <property type="entry name" value="ABC_tran"/>
    <property type="match status" value="1"/>
</dbReference>
<dbReference type="Gene3D" id="3.40.50.300">
    <property type="entry name" value="P-loop containing nucleotide triphosphate hydrolases"/>
    <property type="match status" value="1"/>
</dbReference>
<evidence type="ECO:0000313" key="6">
    <source>
        <dbReference type="Proteomes" id="UP000460287"/>
    </source>
</evidence>
<evidence type="ECO:0000313" key="5">
    <source>
        <dbReference type="EMBL" id="MSR90334.1"/>
    </source>
</evidence>
<dbReference type="RefSeq" id="WP_154530222.1">
    <property type="nucleotide sequence ID" value="NZ_VULX01000002.1"/>
</dbReference>
<dbReference type="InterPro" id="IPR027417">
    <property type="entry name" value="P-loop_NTPase"/>
</dbReference>
<dbReference type="PROSITE" id="PS00211">
    <property type="entry name" value="ABC_TRANSPORTER_1"/>
    <property type="match status" value="1"/>
</dbReference>
<proteinExistence type="predicted"/>
<dbReference type="EMBL" id="VULX01000002">
    <property type="protein sequence ID" value="MSR90334.1"/>
    <property type="molecule type" value="Genomic_DNA"/>
</dbReference>
<reference evidence="5 6" key="1">
    <citation type="submission" date="2019-08" db="EMBL/GenBank/DDBJ databases">
        <title>In-depth cultivation of the pig gut microbiome towards novel bacterial diversity and tailored functional studies.</title>
        <authorList>
            <person name="Wylensek D."/>
            <person name="Hitch T.C.A."/>
            <person name="Clavel T."/>
        </authorList>
    </citation>
    <scope>NUCLEOTIDE SEQUENCE [LARGE SCALE GENOMIC DNA]</scope>
    <source>
        <strain evidence="5 6">WCA-383-APC-5B</strain>
    </source>
</reference>
<dbReference type="InterPro" id="IPR050763">
    <property type="entry name" value="ABC_transporter_ATP-binding"/>
</dbReference>
<keyword evidence="6" id="KW-1185">Reference proteome</keyword>
<evidence type="ECO:0000256" key="2">
    <source>
        <dbReference type="ARBA" id="ARBA00022741"/>
    </source>
</evidence>
<dbReference type="PANTHER" id="PTHR42711">
    <property type="entry name" value="ABC TRANSPORTER ATP-BINDING PROTEIN"/>
    <property type="match status" value="1"/>
</dbReference>
<gene>
    <name evidence="5" type="ORF">FYJ33_02610</name>
</gene>
<accession>A0A7X2MWG8</accession>
<dbReference type="Proteomes" id="UP000460287">
    <property type="component" value="Unassembled WGS sequence"/>
</dbReference>
<dbReference type="GO" id="GO:0005524">
    <property type="term" value="F:ATP binding"/>
    <property type="evidence" value="ECO:0007669"/>
    <property type="project" value="UniProtKB-KW"/>
</dbReference>
<feature type="domain" description="ABC transporter" evidence="4">
    <location>
        <begin position="20"/>
        <end position="93"/>
    </location>
</feature>
<evidence type="ECO:0000256" key="3">
    <source>
        <dbReference type="ARBA" id="ARBA00022840"/>
    </source>
</evidence>
<name>A0A7X2MWG8_9CLOT</name>
<dbReference type="InterPro" id="IPR017871">
    <property type="entry name" value="ABC_transporter-like_CS"/>
</dbReference>
<dbReference type="AlphaFoldDB" id="A0A7X2MWG8"/>
<dbReference type="PANTHER" id="PTHR42711:SF18">
    <property type="entry name" value="ABC TRANSPORTER, ATP-BINDING PROTEIN"/>
    <property type="match status" value="1"/>
</dbReference>
<sequence>MEKIIRVNNLIFGGERGLYWRLSAEENMKYFGDLYRIPDEELKQRIPYLIDIVGLSGREKEKVENFSKGMKQRLQIARSLINKPEVLFLDEPTIGLDPVGARELRSIILKLKSIGTTVILTTHYMYEAYELCDRIALINKGEVIDVDTSRNLKIKYIGNGELFGLYNY</sequence>
<dbReference type="SUPFAM" id="SSF52540">
    <property type="entry name" value="P-loop containing nucleoside triphosphate hydrolases"/>
    <property type="match status" value="1"/>
</dbReference>
<keyword evidence="3 5" id="KW-0067">ATP-binding</keyword>
<protein>
    <submittedName>
        <fullName evidence="5">ABC transporter ATP-binding protein</fullName>
    </submittedName>
</protein>
<dbReference type="GO" id="GO:0016887">
    <property type="term" value="F:ATP hydrolysis activity"/>
    <property type="evidence" value="ECO:0007669"/>
    <property type="project" value="InterPro"/>
</dbReference>
<evidence type="ECO:0000259" key="4">
    <source>
        <dbReference type="Pfam" id="PF00005"/>
    </source>
</evidence>
<organism evidence="5 6">
    <name type="scientific">Inconstantimicrobium porci</name>
    <dbReference type="NCBI Taxonomy" id="2652291"/>
    <lineage>
        <taxon>Bacteria</taxon>
        <taxon>Bacillati</taxon>
        <taxon>Bacillota</taxon>
        <taxon>Clostridia</taxon>
        <taxon>Eubacteriales</taxon>
        <taxon>Clostridiaceae</taxon>
        <taxon>Inconstantimicrobium</taxon>
    </lineage>
</organism>
<keyword evidence="1" id="KW-0813">Transport</keyword>
<keyword evidence="2" id="KW-0547">Nucleotide-binding</keyword>
<comment type="caution">
    <text evidence="5">The sequence shown here is derived from an EMBL/GenBank/DDBJ whole genome shotgun (WGS) entry which is preliminary data.</text>
</comment>